<keyword evidence="2" id="KW-1185">Reference proteome</keyword>
<name>A0ACB8Y4C7_ARCLA</name>
<protein>
    <submittedName>
        <fullName evidence="1">Uncharacterized protein</fullName>
    </submittedName>
</protein>
<dbReference type="Proteomes" id="UP001055879">
    <property type="component" value="Linkage Group LG14"/>
</dbReference>
<dbReference type="EMBL" id="CM042060">
    <property type="protein sequence ID" value="KAI3678382.1"/>
    <property type="molecule type" value="Genomic_DNA"/>
</dbReference>
<gene>
    <name evidence="1" type="ORF">L6452_37671</name>
</gene>
<evidence type="ECO:0000313" key="2">
    <source>
        <dbReference type="Proteomes" id="UP001055879"/>
    </source>
</evidence>
<reference evidence="2" key="1">
    <citation type="journal article" date="2022" name="Mol. Ecol. Resour.">
        <title>The genomes of chicory, endive, great burdock and yacon provide insights into Asteraceae palaeo-polyploidization history and plant inulin production.</title>
        <authorList>
            <person name="Fan W."/>
            <person name="Wang S."/>
            <person name="Wang H."/>
            <person name="Wang A."/>
            <person name="Jiang F."/>
            <person name="Liu H."/>
            <person name="Zhao H."/>
            <person name="Xu D."/>
            <person name="Zhang Y."/>
        </authorList>
    </citation>
    <scope>NUCLEOTIDE SEQUENCE [LARGE SCALE GENOMIC DNA]</scope>
    <source>
        <strain evidence="2">cv. Niubang</strain>
    </source>
</reference>
<sequence length="97" mass="10170">MQKVNPSIGSRCADCGDDGGGGCKISGNGRRGSLVMVEQKKSDDGGVGFGCRKRLDAGVGIRETRLGHIPPISVSDSSHPKLSQRTSRLEKICFGPV</sequence>
<proteinExistence type="predicted"/>
<reference evidence="1 2" key="2">
    <citation type="journal article" date="2022" name="Mol. Ecol. Resour.">
        <title>The genomes of chicory, endive, great burdock and yacon provide insights into Asteraceae paleo-polyploidization history and plant inulin production.</title>
        <authorList>
            <person name="Fan W."/>
            <person name="Wang S."/>
            <person name="Wang H."/>
            <person name="Wang A."/>
            <person name="Jiang F."/>
            <person name="Liu H."/>
            <person name="Zhao H."/>
            <person name="Xu D."/>
            <person name="Zhang Y."/>
        </authorList>
    </citation>
    <scope>NUCLEOTIDE SEQUENCE [LARGE SCALE GENOMIC DNA]</scope>
    <source>
        <strain evidence="2">cv. Niubang</strain>
    </source>
</reference>
<evidence type="ECO:0000313" key="1">
    <source>
        <dbReference type="EMBL" id="KAI3678382.1"/>
    </source>
</evidence>
<organism evidence="1 2">
    <name type="scientific">Arctium lappa</name>
    <name type="common">Greater burdock</name>
    <name type="synonym">Lappa major</name>
    <dbReference type="NCBI Taxonomy" id="4217"/>
    <lineage>
        <taxon>Eukaryota</taxon>
        <taxon>Viridiplantae</taxon>
        <taxon>Streptophyta</taxon>
        <taxon>Embryophyta</taxon>
        <taxon>Tracheophyta</taxon>
        <taxon>Spermatophyta</taxon>
        <taxon>Magnoliopsida</taxon>
        <taxon>eudicotyledons</taxon>
        <taxon>Gunneridae</taxon>
        <taxon>Pentapetalae</taxon>
        <taxon>asterids</taxon>
        <taxon>campanulids</taxon>
        <taxon>Asterales</taxon>
        <taxon>Asteraceae</taxon>
        <taxon>Carduoideae</taxon>
        <taxon>Cardueae</taxon>
        <taxon>Arctiinae</taxon>
        <taxon>Arctium</taxon>
    </lineage>
</organism>
<accession>A0ACB8Y4C7</accession>
<comment type="caution">
    <text evidence="1">The sequence shown here is derived from an EMBL/GenBank/DDBJ whole genome shotgun (WGS) entry which is preliminary data.</text>
</comment>